<feature type="transmembrane region" description="Helical" evidence="1">
    <location>
        <begin position="55"/>
        <end position="78"/>
    </location>
</feature>
<feature type="transmembrane region" description="Helical" evidence="1">
    <location>
        <begin position="198"/>
        <end position="221"/>
    </location>
</feature>
<feature type="transmembrane region" description="Helical" evidence="1">
    <location>
        <begin position="12"/>
        <end position="29"/>
    </location>
</feature>
<accession>A0ABW2N238</accession>
<dbReference type="RefSeq" id="WP_255889889.1">
    <property type="nucleotide sequence ID" value="NZ_JAFMZM010000002.1"/>
</dbReference>
<organism evidence="2 3">
    <name type="scientific">Nocardioides astragali</name>
    <dbReference type="NCBI Taxonomy" id="1776736"/>
    <lineage>
        <taxon>Bacteria</taxon>
        <taxon>Bacillati</taxon>
        <taxon>Actinomycetota</taxon>
        <taxon>Actinomycetes</taxon>
        <taxon>Propionibacteriales</taxon>
        <taxon>Nocardioidaceae</taxon>
        <taxon>Nocardioides</taxon>
    </lineage>
</organism>
<keyword evidence="1" id="KW-1133">Transmembrane helix</keyword>
<sequence length="243" mass="25670">MTSQVRLARGAGLYYLAVAILGGFAHGYVRARVYVADDAATTADNLAANTQLVRIGFAADLAQATLMLFVVLALYRLLGHVSKPLARAMVAFVVVSVAITCLNMLNQLGALLVATDASYASAFGEEGSDTLVLLLLDLQHNGYLIAQIFFGLWLFPLGLLAYRSVLFPRLIGALLMLGSVSYLIDVVLHFLVPDLADAVSAPILIPVVILAEVSMLGYLLIKGVSAPCPDDAAAHGEPTLVAT</sequence>
<evidence type="ECO:0000256" key="1">
    <source>
        <dbReference type="SAM" id="Phobius"/>
    </source>
</evidence>
<dbReference type="InterPro" id="IPR025495">
    <property type="entry name" value="DUF4386"/>
</dbReference>
<keyword evidence="1" id="KW-0812">Transmembrane</keyword>
<feature type="transmembrane region" description="Helical" evidence="1">
    <location>
        <begin position="85"/>
        <end position="105"/>
    </location>
</feature>
<proteinExistence type="predicted"/>
<comment type="caution">
    <text evidence="2">The sequence shown here is derived from an EMBL/GenBank/DDBJ whole genome shotgun (WGS) entry which is preliminary data.</text>
</comment>
<dbReference type="EMBL" id="JBHTCH010000004">
    <property type="protein sequence ID" value="MFC7359773.1"/>
    <property type="molecule type" value="Genomic_DNA"/>
</dbReference>
<evidence type="ECO:0000313" key="3">
    <source>
        <dbReference type="Proteomes" id="UP001596524"/>
    </source>
</evidence>
<dbReference type="Proteomes" id="UP001596524">
    <property type="component" value="Unassembled WGS sequence"/>
</dbReference>
<gene>
    <name evidence="2" type="ORF">ACFQO6_05780</name>
</gene>
<keyword evidence="3" id="KW-1185">Reference proteome</keyword>
<name>A0ABW2N238_9ACTN</name>
<dbReference type="Pfam" id="PF14329">
    <property type="entry name" value="DUF4386"/>
    <property type="match status" value="1"/>
</dbReference>
<feature type="transmembrane region" description="Helical" evidence="1">
    <location>
        <begin position="174"/>
        <end position="192"/>
    </location>
</feature>
<protein>
    <submittedName>
        <fullName evidence="2">DUF4386 domain-containing protein</fullName>
    </submittedName>
</protein>
<reference evidence="3" key="1">
    <citation type="journal article" date="2019" name="Int. J. Syst. Evol. Microbiol.">
        <title>The Global Catalogue of Microorganisms (GCM) 10K type strain sequencing project: providing services to taxonomists for standard genome sequencing and annotation.</title>
        <authorList>
            <consortium name="The Broad Institute Genomics Platform"/>
            <consortium name="The Broad Institute Genome Sequencing Center for Infectious Disease"/>
            <person name="Wu L."/>
            <person name="Ma J."/>
        </authorList>
    </citation>
    <scope>NUCLEOTIDE SEQUENCE [LARGE SCALE GENOMIC DNA]</scope>
    <source>
        <strain evidence="3">FCH27</strain>
    </source>
</reference>
<feature type="transmembrane region" description="Helical" evidence="1">
    <location>
        <begin position="143"/>
        <end position="162"/>
    </location>
</feature>
<evidence type="ECO:0000313" key="2">
    <source>
        <dbReference type="EMBL" id="MFC7359773.1"/>
    </source>
</evidence>
<keyword evidence="1" id="KW-0472">Membrane</keyword>